<sequence>MSARYVLGVNIGFHDSSAALLRDGALCSLVEQERVSRRKHAVGQPPAEAVAACLAMAGIGPAEVDTVAIGWDFRQIPLGRNRRFTTEGLRAMLFPDQEDLVMPAVRWVPHHVAHAASAAFSCDADEAAVLVVDGAGETQSTSIGRFADGEVEILREWPVEESLGFYYNAAAEWAGLGYWGTGKLMGLAAYGRPAPGAPVRAVPGGYELVRAPAAQVPARRIASLGPLMAYYPAVAESLRPGFGAFFPYAPREAEEPIAYADFAATVQQGLEEAVLSLATELRRRVDTPVLALAGGVAMNCTMVGVLVRSGLFDRVYVPPVPTDAGVSLGAALVSARECGSFTPTRIDHAYWGRPVTTQAGEAAAAHAGLPYRRLGDEALARFVAGEIARGRIVGWARGRGEIGQRALGARSLLADPRDRRSLERLNVVKGREMWRPVAPSMLAEHAHELIEGRLDDPSRFMLAAASVRPDARRRIPAVTHVDGSARPQTVHRDTNPGYWALIEQFRQLTGVPAVVNTSFNLAGDPIVDSAADAVDTFTRAKEIDLLVLGDTVVTRGEDELPA</sequence>
<feature type="domain" description="Carbamoyltransferase" evidence="2">
    <location>
        <begin position="100"/>
        <end position="332"/>
    </location>
</feature>
<dbReference type="InterPro" id="IPR043129">
    <property type="entry name" value="ATPase_NBD"/>
</dbReference>
<dbReference type="InterPro" id="IPR051338">
    <property type="entry name" value="NodU/CmcH_Carbamoyltrnsfr"/>
</dbReference>
<name>A0A1C5H0U5_9ACTN</name>
<proteinExistence type="inferred from homology"/>
<dbReference type="OrthoDB" id="9780777at2"/>
<protein>
    <submittedName>
        <fullName evidence="4">Carbamoyltransferase</fullName>
    </submittedName>
</protein>
<dbReference type="SUPFAM" id="SSF53067">
    <property type="entry name" value="Actin-like ATPase domain"/>
    <property type="match status" value="1"/>
</dbReference>
<feature type="domain" description="Carbamoyltransferase C-terminal" evidence="3">
    <location>
        <begin position="385"/>
        <end position="555"/>
    </location>
</feature>
<dbReference type="PANTHER" id="PTHR34847:SF1">
    <property type="entry name" value="NODULATION PROTEIN U"/>
    <property type="match status" value="1"/>
</dbReference>
<organism evidence="4 5">
    <name type="scientific">Micromonospora humi</name>
    <dbReference type="NCBI Taxonomy" id="745366"/>
    <lineage>
        <taxon>Bacteria</taxon>
        <taxon>Bacillati</taxon>
        <taxon>Actinomycetota</taxon>
        <taxon>Actinomycetes</taxon>
        <taxon>Micromonosporales</taxon>
        <taxon>Micromonosporaceae</taxon>
        <taxon>Micromonospora</taxon>
    </lineage>
</organism>
<accession>A0A1C5H0U5</accession>
<evidence type="ECO:0000313" key="4">
    <source>
        <dbReference type="EMBL" id="SCG39655.1"/>
    </source>
</evidence>
<dbReference type="InterPro" id="IPR038152">
    <property type="entry name" value="Carbam_trans_C_sf"/>
</dbReference>
<dbReference type="PANTHER" id="PTHR34847">
    <property type="entry name" value="NODULATION PROTEIN U"/>
    <property type="match status" value="1"/>
</dbReference>
<dbReference type="RefSeq" id="WP_091057153.1">
    <property type="nucleotide sequence ID" value="NZ_FMDM01000002.1"/>
</dbReference>
<dbReference type="Gene3D" id="3.30.420.40">
    <property type="match status" value="2"/>
</dbReference>
<evidence type="ECO:0000256" key="1">
    <source>
        <dbReference type="ARBA" id="ARBA00006129"/>
    </source>
</evidence>
<dbReference type="Gene3D" id="3.90.870.20">
    <property type="entry name" value="Carbamoyltransferase, C-terminal domain"/>
    <property type="match status" value="1"/>
</dbReference>
<comment type="similarity">
    <text evidence="1">Belongs to the NodU/CmcH family.</text>
</comment>
<evidence type="ECO:0000259" key="2">
    <source>
        <dbReference type="Pfam" id="PF02543"/>
    </source>
</evidence>
<reference evidence="5" key="1">
    <citation type="submission" date="2016-06" db="EMBL/GenBank/DDBJ databases">
        <authorList>
            <person name="Varghese N."/>
            <person name="Submissions Spin"/>
        </authorList>
    </citation>
    <scope>NUCLEOTIDE SEQUENCE [LARGE SCALE GENOMIC DNA]</scope>
    <source>
        <strain evidence="5">DSM 45647</strain>
    </source>
</reference>
<gene>
    <name evidence="4" type="ORF">GA0070213_102133</name>
</gene>
<dbReference type="EMBL" id="FMDM01000002">
    <property type="protein sequence ID" value="SCG39655.1"/>
    <property type="molecule type" value="Genomic_DNA"/>
</dbReference>
<dbReference type="CDD" id="cd24098">
    <property type="entry name" value="ASKHA_NBD_TobZ_N"/>
    <property type="match status" value="1"/>
</dbReference>
<feature type="domain" description="Carbamoyltransferase" evidence="2">
    <location>
        <begin position="6"/>
        <end position="69"/>
    </location>
</feature>
<dbReference type="STRING" id="745366.GA0070213_102133"/>
<dbReference type="Pfam" id="PF16861">
    <property type="entry name" value="Carbam_trans_C"/>
    <property type="match status" value="1"/>
</dbReference>
<dbReference type="Pfam" id="PF02543">
    <property type="entry name" value="Carbam_trans_N"/>
    <property type="match status" value="2"/>
</dbReference>
<dbReference type="InterPro" id="IPR031730">
    <property type="entry name" value="Carbam_trans_C"/>
</dbReference>
<dbReference type="GO" id="GO:0016740">
    <property type="term" value="F:transferase activity"/>
    <property type="evidence" value="ECO:0007669"/>
    <property type="project" value="UniProtKB-KW"/>
</dbReference>
<keyword evidence="5" id="KW-1185">Reference proteome</keyword>
<evidence type="ECO:0000313" key="5">
    <source>
        <dbReference type="Proteomes" id="UP000199360"/>
    </source>
</evidence>
<dbReference type="InterPro" id="IPR003696">
    <property type="entry name" value="Carbtransf_dom"/>
</dbReference>
<keyword evidence="4" id="KW-0808">Transferase</keyword>
<dbReference type="AlphaFoldDB" id="A0A1C5H0U5"/>
<dbReference type="Proteomes" id="UP000199360">
    <property type="component" value="Unassembled WGS sequence"/>
</dbReference>
<evidence type="ECO:0000259" key="3">
    <source>
        <dbReference type="Pfam" id="PF16861"/>
    </source>
</evidence>